<evidence type="ECO:0000313" key="1">
    <source>
        <dbReference type="EMBL" id="MCC8363827.1"/>
    </source>
</evidence>
<name>A0ABS8JJP7_9GAMM</name>
<gene>
    <name evidence="1" type="ORF">LK996_12160</name>
</gene>
<reference evidence="1" key="1">
    <citation type="submission" date="2021-10" db="EMBL/GenBank/DDBJ databases">
        <authorList>
            <person name="Lyu M."/>
            <person name="Wang X."/>
            <person name="Meng X."/>
            <person name="Xu K."/>
        </authorList>
    </citation>
    <scope>NUCLEOTIDE SEQUENCE</scope>
    <source>
        <strain evidence="1">A6</strain>
    </source>
</reference>
<keyword evidence="2" id="KW-1185">Reference proteome</keyword>
<organism evidence="1 2">
    <name type="scientific">Noviluteimonas lactosilytica</name>
    <dbReference type="NCBI Taxonomy" id="2888523"/>
    <lineage>
        <taxon>Bacteria</taxon>
        <taxon>Pseudomonadati</taxon>
        <taxon>Pseudomonadota</taxon>
        <taxon>Gammaproteobacteria</taxon>
        <taxon>Lysobacterales</taxon>
        <taxon>Lysobacteraceae</taxon>
        <taxon>Noviluteimonas</taxon>
    </lineage>
</organism>
<evidence type="ECO:0008006" key="3">
    <source>
        <dbReference type="Google" id="ProtNLM"/>
    </source>
</evidence>
<accession>A0ABS8JJP7</accession>
<comment type="caution">
    <text evidence="1">The sequence shown here is derived from an EMBL/GenBank/DDBJ whole genome shotgun (WGS) entry which is preliminary data.</text>
</comment>
<protein>
    <recommendedName>
        <fullName evidence="3">ANTAR domain-containing protein</fullName>
    </recommendedName>
</protein>
<dbReference type="EMBL" id="JAJGAK010000003">
    <property type="protein sequence ID" value="MCC8363827.1"/>
    <property type="molecule type" value="Genomic_DNA"/>
</dbReference>
<proteinExistence type="predicted"/>
<dbReference type="Proteomes" id="UP001165293">
    <property type="component" value="Unassembled WGS sequence"/>
</dbReference>
<dbReference type="RefSeq" id="WP_230527631.1">
    <property type="nucleotide sequence ID" value="NZ_JAJGAK010000003.1"/>
</dbReference>
<evidence type="ECO:0000313" key="2">
    <source>
        <dbReference type="Proteomes" id="UP001165293"/>
    </source>
</evidence>
<sequence>MRSESGPADRLHSAIEESRALRRQAGELIAVARKQLQAHPDIDTVMRESFVMRAKASLNVATARRLSEPRAH</sequence>